<proteinExistence type="predicted"/>
<dbReference type="Proteomes" id="UP001610563">
    <property type="component" value="Unassembled WGS sequence"/>
</dbReference>
<dbReference type="EMBL" id="JBFTWV010000347">
    <property type="protein sequence ID" value="KAL2782688.1"/>
    <property type="molecule type" value="Genomic_DNA"/>
</dbReference>
<keyword evidence="2" id="KW-1185">Reference proteome</keyword>
<name>A0ABR4FHG4_9EURO</name>
<evidence type="ECO:0000313" key="1">
    <source>
        <dbReference type="EMBL" id="KAL2782688.1"/>
    </source>
</evidence>
<accession>A0ABR4FHG4</accession>
<evidence type="ECO:0000313" key="2">
    <source>
        <dbReference type="Proteomes" id="UP001610563"/>
    </source>
</evidence>
<comment type="caution">
    <text evidence="1">The sequence shown here is derived from an EMBL/GenBank/DDBJ whole genome shotgun (WGS) entry which is preliminary data.</text>
</comment>
<sequence>MAMTSAALDTESTAEQRLQSLVQQRLQRRGLPCGLSFGNKRVIFRELVDKIIHAIASI</sequence>
<organism evidence="1 2">
    <name type="scientific">Aspergillus keveii</name>
    <dbReference type="NCBI Taxonomy" id="714993"/>
    <lineage>
        <taxon>Eukaryota</taxon>
        <taxon>Fungi</taxon>
        <taxon>Dikarya</taxon>
        <taxon>Ascomycota</taxon>
        <taxon>Pezizomycotina</taxon>
        <taxon>Eurotiomycetes</taxon>
        <taxon>Eurotiomycetidae</taxon>
        <taxon>Eurotiales</taxon>
        <taxon>Aspergillaceae</taxon>
        <taxon>Aspergillus</taxon>
        <taxon>Aspergillus subgen. Nidulantes</taxon>
    </lineage>
</organism>
<gene>
    <name evidence="1" type="ORF">BJX66DRAFT_320115</name>
</gene>
<protein>
    <submittedName>
        <fullName evidence="1">Uncharacterized protein</fullName>
    </submittedName>
</protein>
<reference evidence="1 2" key="1">
    <citation type="submission" date="2024-07" db="EMBL/GenBank/DDBJ databases">
        <title>Section-level genome sequencing and comparative genomics of Aspergillus sections Usti and Cavernicolus.</title>
        <authorList>
            <consortium name="Lawrence Berkeley National Laboratory"/>
            <person name="Nybo J.L."/>
            <person name="Vesth T.C."/>
            <person name="Theobald S."/>
            <person name="Frisvad J.C."/>
            <person name="Larsen T.O."/>
            <person name="Kjaerboelling I."/>
            <person name="Rothschild-Mancinelli K."/>
            <person name="Lyhne E.K."/>
            <person name="Kogle M.E."/>
            <person name="Barry K."/>
            <person name="Clum A."/>
            <person name="Na H."/>
            <person name="Ledsgaard L."/>
            <person name="Lin J."/>
            <person name="Lipzen A."/>
            <person name="Kuo A."/>
            <person name="Riley R."/>
            <person name="Mondo S."/>
            <person name="Labutti K."/>
            <person name="Haridas S."/>
            <person name="Pangalinan J."/>
            <person name="Salamov A.A."/>
            <person name="Simmons B.A."/>
            <person name="Magnuson J.K."/>
            <person name="Chen J."/>
            <person name="Drula E."/>
            <person name="Henrissat B."/>
            <person name="Wiebenga A."/>
            <person name="Lubbers R.J."/>
            <person name="Gomes A.C."/>
            <person name="Makela M.R."/>
            <person name="Stajich J."/>
            <person name="Grigoriev I.V."/>
            <person name="Mortensen U.H."/>
            <person name="De Vries R.P."/>
            <person name="Baker S.E."/>
            <person name="Andersen M.R."/>
        </authorList>
    </citation>
    <scope>NUCLEOTIDE SEQUENCE [LARGE SCALE GENOMIC DNA]</scope>
    <source>
        <strain evidence="1 2">CBS 209.92</strain>
    </source>
</reference>